<dbReference type="InterPro" id="IPR009056">
    <property type="entry name" value="Cyt_c-like_dom"/>
</dbReference>
<evidence type="ECO:0000259" key="8">
    <source>
        <dbReference type="PROSITE" id="PS51007"/>
    </source>
</evidence>
<evidence type="ECO:0000256" key="5">
    <source>
        <dbReference type="ARBA" id="ARBA00023004"/>
    </source>
</evidence>
<dbReference type="EMBL" id="CP016181">
    <property type="protein sequence ID" value="AWY02059.1"/>
    <property type="molecule type" value="Genomic_DNA"/>
</dbReference>
<dbReference type="KEGG" id="mpri:MP3633_3183"/>
<keyword evidence="4" id="KW-0249">Electron transport</keyword>
<dbReference type="PANTHER" id="PTHR40942:SF4">
    <property type="entry name" value="CYTOCHROME C5"/>
    <property type="match status" value="1"/>
</dbReference>
<dbReference type="GO" id="GO:0009055">
    <property type="term" value="F:electron transfer activity"/>
    <property type="evidence" value="ECO:0007669"/>
    <property type="project" value="InterPro"/>
</dbReference>
<feature type="signal peptide" evidence="7">
    <location>
        <begin position="1"/>
        <end position="30"/>
    </location>
</feature>
<evidence type="ECO:0000313" key="11">
    <source>
        <dbReference type="Proteomes" id="UP000249898"/>
    </source>
</evidence>
<feature type="chain" id="PRO_5033777254" evidence="7">
    <location>
        <begin position="31"/>
        <end position="111"/>
    </location>
</feature>
<evidence type="ECO:0000256" key="2">
    <source>
        <dbReference type="ARBA" id="ARBA00022617"/>
    </source>
</evidence>
<dbReference type="GO" id="GO:0005506">
    <property type="term" value="F:iron ion binding"/>
    <property type="evidence" value="ECO:0007669"/>
    <property type="project" value="InterPro"/>
</dbReference>
<dbReference type="Proteomes" id="UP000509371">
    <property type="component" value="Chromosome"/>
</dbReference>
<accession>A0A2Z4PY13</accession>
<dbReference type="EMBL" id="CP054301">
    <property type="protein sequence ID" value="QKK81910.1"/>
    <property type="molecule type" value="Genomic_DNA"/>
</dbReference>
<feature type="domain" description="Cytochrome c" evidence="8">
    <location>
        <begin position="29"/>
        <end position="109"/>
    </location>
</feature>
<evidence type="ECO:0000313" key="10">
    <source>
        <dbReference type="EMBL" id="QKK81910.1"/>
    </source>
</evidence>
<organism evidence="9 11">
    <name type="scientific">Marinomonas primoryensis</name>
    <dbReference type="NCBI Taxonomy" id="178399"/>
    <lineage>
        <taxon>Bacteria</taxon>
        <taxon>Pseudomonadati</taxon>
        <taxon>Pseudomonadota</taxon>
        <taxon>Gammaproteobacteria</taxon>
        <taxon>Oceanospirillales</taxon>
        <taxon>Oceanospirillaceae</taxon>
        <taxon>Marinomonas</taxon>
    </lineage>
</organism>
<dbReference type="AlphaFoldDB" id="A0A2Z4PY13"/>
<evidence type="ECO:0000313" key="9">
    <source>
        <dbReference type="EMBL" id="AWY02059.1"/>
    </source>
</evidence>
<keyword evidence="7" id="KW-0732">Signal</keyword>
<sequence>MTVSIPPSIKRLSILGAVCFAIGLSSLAGAARSGEQVFNTYCVACHMSGVAGAPRFGNHEDWQPRIDKGLDTLLKDAISGIKAMPPKGLCFDCSDDELKLAIEYMIDNSKD</sequence>
<evidence type="ECO:0000256" key="6">
    <source>
        <dbReference type="PROSITE-ProRule" id="PRU00433"/>
    </source>
</evidence>
<dbReference type="PROSITE" id="PS51007">
    <property type="entry name" value="CYTC"/>
    <property type="match status" value="1"/>
</dbReference>
<evidence type="ECO:0000256" key="7">
    <source>
        <dbReference type="SAM" id="SignalP"/>
    </source>
</evidence>
<reference evidence="9 11" key="1">
    <citation type="submission" date="2016-06" db="EMBL/GenBank/DDBJ databases">
        <title>The sequenced genome of the ice-adhering bacterium Marinomonas primoryensis, from Antarctica.</title>
        <authorList>
            <person name="Graham L."/>
            <person name="Vance T.D.R."/>
            <person name="Davies P.L."/>
        </authorList>
    </citation>
    <scope>NUCLEOTIDE SEQUENCE [LARGE SCALE GENOMIC DNA]</scope>
    <source>
        <strain evidence="9 11">AceL</strain>
    </source>
</reference>
<gene>
    <name evidence="9" type="ORF">A8139_20545</name>
    <name evidence="10" type="ORF">MP3633_3183</name>
</gene>
<evidence type="ECO:0000256" key="4">
    <source>
        <dbReference type="ARBA" id="ARBA00022982"/>
    </source>
</evidence>
<dbReference type="GO" id="GO:0020037">
    <property type="term" value="F:heme binding"/>
    <property type="evidence" value="ECO:0007669"/>
    <property type="project" value="InterPro"/>
</dbReference>
<dbReference type="RefSeq" id="WP_239495607.1">
    <property type="nucleotide sequence ID" value="NZ_BAAAEF010000032.1"/>
</dbReference>
<dbReference type="InterPro" id="IPR036909">
    <property type="entry name" value="Cyt_c-like_dom_sf"/>
</dbReference>
<dbReference type="InterPro" id="IPR002323">
    <property type="entry name" value="Cyt_CIE"/>
</dbReference>
<dbReference type="SUPFAM" id="SSF46626">
    <property type="entry name" value="Cytochrome c"/>
    <property type="match status" value="1"/>
</dbReference>
<keyword evidence="1" id="KW-0813">Transport</keyword>
<dbReference type="Proteomes" id="UP000249898">
    <property type="component" value="Chromosome"/>
</dbReference>
<name>A0A2Z4PY13_9GAMM</name>
<protein>
    <submittedName>
        <fullName evidence="9 10">Cytochrome C</fullName>
    </submittedName>
</protein>
<keyword evidence="3 6" id="KW-0479">Metal-binding</keyword>
<keyword evidence="2 6" id="KW-0349">Heme</keyword>
<keyword evidence="5 6" id="KW-0408">Iron</keyword>
<evidence type="ECO:0000256" key="1">
    <source>
        <dbReference type="ARBA" id="ARBA00022448"/>
    </source>
</evidence>
<dbReference type="Gene3D" id="1.10.760.10">
    <property type="entry name" value="Cytochrome c-like domain"/>
    <property type="match status" value="1"/>
</dbReference>
<reference evidence="10 12" key="2">
    <citation type="submission" date="2020-06" db="EMBL/GenBank/DDBJ databases">
        <authorList>
            <person name="Voronona O.L."/>
            <person name="Aksenova E.I."/>
            <person name="Kunda M.S."/>
            <person name="Semenov A.N."/>
            <person name="Ryzhova N."/>
        </authorList>
    </citation>
    <scope>NUCLEOTIDE SEQUENCE [LARGE SCALE GENOMIC DNA]</scope>
    <source>
        <strain evidence="10 12">MPKMM3633</strain>
    </source>
</reference>
<dbReference type="PANTHER" id="PTHR40942">
    <property type="match status" value="1"/>
</dbReference>
<evidence type="ECO:0000256" key="3">
    <source>
        <dbReference type="ARBA" id="ARBA00022723"/>
    </source>
</evidence>
<proteinExistence type="predicted"/>
<dbReference type="PRINTS" id="PR00607">
    <property type="entry name" value="CYTCHROMECIE"/>
</dbReference>
<dbReference type="Pfam" id="PF13442">
    <property type="entry name" value="Cytochrome_CBB3"/>
    <property type="match status" value="1"/>
</dbReference>
<evidence type="ECO:0000313" key="12">
    <source>
        <dbReference type="Proteomes" id="UP000509371"/>
    </source>
</evidence>